<dbReference type="AlphaFoldDB" id="A0A2S5RE74"/>
<dbReference type="EMBL" id="PHHC01000064">
    <property type="protein sequence ID" value="PPE05597.1"/>
    <property type="molecule type" value="Genomic_DNA"/>
</dbReference>
<evidence type="ECO:0000313" key="1">
    <source>
        <dbReference type="EMBL" id="PPE05597.1"/>
    </source>
</evidence>
<name>A0A2S5RE74_9PROT</name>
<protein>
    <submittedName>
        <fullName evidence="1">Uncharacterized protein</fullName>
    </submittedName>
</protein>
<evidence type="ECO:0000313" key="2">
    <source>
        <dbReference type="Proteomes" id="UP000239425"/>
    </source>
</evidence>
<keyword evidence="2" id="KW-1185">Reference proteome</keyword>
<reference evidence="1 2" key="1">
    <citation type="submission" date="2017-11" db="EMBL/GenBank/DDBJ databases">
        <title>Comparative genomic analysis of Holospora spp., intranuclear symbionts of paramecia.</title>
        <authorList>
            <person name="Garushyants S.K."/>
            <person name="Beliavskaya A."/>
            <person name="Malko D.B."/>
            <person name="Logacheva M.D."/>
            <person name="Rautian M.S."/>
            <person name="Gelfand M.S."/>
        </authorList>
    </citation>
    <scope>NUCLEOTIDE SEQUENCE [LARGE SCALE GENOMIC DNA]</scope>
    <source>
        <strain evidence="2">02AZ16</strain>
    </source>
</reference>
<gene>
    <name evidence="1" type="ORF">HCUR_00245</name>
</gene>
<accession>A0A2S5RE74</accession>
<organism evidence="1 2">
    <name type="scientific">Holospora curviuscula</name>
    <dbReference type="NCBI Taxonomy" id="1082868"/>
    <lineage>
        <taxon>Bacteria</taxon>
        <taxon>Pseudomonadati</taxon>
        <taxon>Pseudomonadota</taxon>
        <taxon>Alphaproteobacteria</taxon>
        <taxon>Holosporales</taxon>
        <taxon>Holosporaceae</taxon>
        <taxon>Holospora</taxon>
    </lineage>
</organism>
<proteinExistence type="predicted"/>
<dbReference type="Proteomes" id="UP000239425">
    <property type="component" value="Unassembled WGS sequence"/>
</dbReference>
<comment type="caution">
    <text evidence="1">The sequence shown here is derived from an EMBL/GenBank/DDBJ whole genome shotgun (WGS) entry which is preliminary data.</text>
</comment>
<sequence>MYTFLGILGLLFIIFQGTNGFALEINDKMLPLEETEKYIPNINPQALNDLTTLPNLKESGYIMSCKDMILKMPPMPNDPDVNLIYLNTYTWCMMQAILKTFLEAHKDVSDTGRGRQEILDALSTLSSFLPALLLSYHYTIPCFAAGLREKLMQQQSEIQQGFPEIPQIPTHFP</sequence>